<evidence type="ECO:0000256" key="1">
    <source>
        <dbReference type="ARBA" id="ARBA00022448"/>
    </source>
</evidence>
<dbReference type="GO" id="GO:0098796">
    <property type="term" value="C:membrane protein complex"/>
    <property type="evidence" value="ECO:0007669"/>
    <property type="project" value="UniProtKB-ARBA"/>
</dbReference>
<dbReference type="RefSeq" id="WP_020224472.1">
    <property type="nucleotide sequence ID" value="NZ_CABKSC010000001.1"/>
</dbReference>
<gene>
    <name evidence="6" type="ORF">GKD88_06495</name>
    <name evidence="5" type="ORF">GKE08_06700</name>
</gene>
<protein>
    <submittedName>
        <fullName evidence="5">ATP-binding cassette domain-containing protein</fullName>
    </submittedName>
</protein>
<dbReference type="PROSITE" id="PS50893">
    <property type="entry name" value="ABC_TRANSPORTER_2"/>
    <property type="match status" value="1"/>
</dbReference>
<dbReference type="GO" id="GO:0005524">
    <property type="term" value="F:ATP binding"/>
    <property type="evidence" value="ECO:0007669"/>
    <property type="project" value="UniProtKB-KW"/>
</dbReference>
<dbReference type="CDD" id="cd03255">
    <property type="entry name" value="ABC_MJ0796_LolCDE_FtsE"/>
    <property type="match status" value="1"/>
</dbReference>
<reference evidence="7 8" key="1">
    <citation type="journal article" date="2019" name="Nat. Med.">
        <title>A library of human gut bacterial isolates paired with longitudinal multiomics data enables mechanistic microbiome research.</title>
        <authorList>
            <person name="Poyet M."/>
            <person name="Groussin M."/>
            <person name="Gibbons S.M."/>
            <person name="Avila-Pacheco J."/>
            <person name="Jiang X."/>
            <person name="Kearney S.M."/>
            <person name="Perrotta A.R."/>
            <person name="Berdy B."/>
            <person name="Zhao S."/>
            <person name="Lieberman T.D."/>
            <person name="Swanson P.K."/>
            <person name="Smith M."/>
            <person name="Roesemann S."/>
            <person name="Alexander J.E."/>
            <person name="Rich S.A."/>
            <person name="Livny J."/>
            <person name="Vlamakis H."/>
            <person name="Clish C."/>
            <person name="Bullock K."/>
            <person name="Deik A."/>
            <person name="Scott J."/>
            <person name="Pierce K.A."/>
            <person name="Xavier R.J."/>
            <person name="Alm E.J."/>
        </authorList>
    </citation>
    <scope>NUCLEOTIDE SEQUENCE [LARGE SCALE GENOMIC DNA]</scope>
    <source>
        <strain evidence="5 7">BIOML-A4</strain>
        <strain evidence="6 8">BIOML-A5</strain>
    </source>
</reference>
<dbReference type="EMBL" id="WKPI01000008">
    <property type="protein sequence ID" value="MSC32764.1"/>
    <property type="molecule type" value="Genomic_DNA"/>
</dbReference>
<comment type="caution">
    <text evidence="5">The sequence shown here is derived from an EMBL/GenBank/DDBJ whole genome shotgun (WGS) entry which is preliminary data.</text>
</comment>
<dbReference type="GeneID" id="42456330"/>
<dbReference type="GO" id="GO:0016887">
    <property type="term" value="F:ATP hydrolysis activity"/>
    <property type="evidence" value="ECO:0007669"/>
    <property type="project" value="InterPro"/>
</dbReference>
<evidence type="ECO:0000313" key="7">
    <source>
        <dbReference type="Proteomes" id="UP000433575"/>
    </source>
</evidence>
<dbReference type="PROSITE" id="PS00211">
    <property type="entry name" value="ABC_TRANSPORTER_1"/>
    <property type="match status" value="1"/>
</dbReference>
<dbReference type="GO" id="GO:0005886">
    <property type="term" value="C:plasma membrane"/>
    <property type="evidence" value="ECO:0007669"/>
    <property type="project" value="TreeGrafter"/>
</dbReference>
<evidence type="ECO:0000256" key="2">
    <source>
        <dbReference type="ARBA" id="ARBA00022741"/>
    </source>
</evidence>
<evidence type="ECO:0000256" key="3">
    <source>
        <dbReference type="ARBA" id="ARBA00022840"/>
    </source>
</evidence>
<dbReference type="SMART" id="SM00382">
    <property type="entry name" value="AAA"/>
    <property type="match status" value="1"/>
</dbReference>
<dbReference type="PANTHER" id="PTHR24220:SF86">
    <property type="entry name" value="ABC TRANSPORTER ABCH.1"/>
    <property type="match status" value="1"/>
</dbReference>
<keyword evidence="3 5" id="KW-0067">ATP-binding</keyword>
<dbReference type="InterPro" id="IPR017911">
    <property type="entry name" value="MacB-like_ATP-bd"/>
</dbReference>
<dbReference type="EMBL" id="WKPJ01000007">
    <property type="protein sequence ID" value="MSA89010.1"/>
    <property type="molecule type" value="Genomic_DNA"/>
</dbReference>
<dbReference type="GO" id="GO:0022857">
    <property type="term" value="F:transmembrane transporter activity"/>
    <property type="evidence" value="ECO:0007669"/>
    <property type="project" value="TreeGrafter"/>
</dbReference>
<accession>A0A6N7S5W5</accession>
<dbReference type="InterPro" id="IPR027417">
    <property type="entry name" value="P-loop_NTPase"/>
</dbReference>
<name>A0A6N7S5W5_9FIRM</name>
<proteinExistence type="predicted"/>
<sequence>MAEALIEIRDLCKIYNPGEVEVRALDHVNLTINRGELVAIIGQSGSGKSTLMNQLGCLDVPTSGDYYLSGQNVAKLSDNELSDIRNREIGFIFQGFNLIPNLTAVENVEVPLIYRGIGKRERRQLAIASLEKVGLGHRLDHKPSQMSGGQQQRVAIARAIAAAPPLILADEPTGNLDSASSKEILGILKQLHASGRTVILITHDNEIAAQAKRIIHIRDGQIDSDINNEGGK</sequence>
<evidence type="ECO:0000313" key="6">
    <source>
        <dbReference type="EMBL" id="MSC32764.1"/>
    </source>
</evidence>
<keyword evidence="8" id="KW-1185">Reference proteome</keyword>
<dbReference type="InterPro" id="IPR015854">
    <property type="entry name" value="ABC_transpr_LolD-like"/>
</dbReference>
<evidence type="ECO:0000313" key="5">
    <source>
        <dbReference type="EMBL" id="MSA89010.1"/>
    </source>
</evidence>
<evidence type="ECO:0000313" key="8">
    <source>
        <dbReference type="Proteomes" id="UP000480929"/>
    </source>
</evidence>
<dbReference type="InterPro" id="IPR017871">
    <property type="entry name" value="ABC_transporter-like_CS"/>
</dbReference>
<dbReference type="AlphaFoldDB" id="A0A6N7S5W5"/>
<feature type="domain" description="ABC transporter" evidence="4">
    <location>
        <begin position="6"/>
        <end position="230"/>
    </location>
</feature>
<organism evidence="5 7">
    <name type="scientific">Holdemania massiliensis</name>
    <dbReference type="NCBI Taxonomy" id="1468449"/>
    <lineage>
        <taxon>Bacteria</taxon>
        <taxon>Bacillati</taxon>
        <taxon>Bacillota</taxon>
        <taxon>Erysipelotrichia</taxon>
        <taxon>Erysipelotrichales</taxon>
        <taxon>Erysipelotrichaceae</taxon>
        <taxon>Holdemania</taxon>
    </lineage>
</organism>
<dbReference type="InterPro" id="IPR003593">
    <property type="entry name" value="AAA+_ATPase"/>
</dbReference>
<keyword evidence="2" id="KW-0547">Nucleotide-binding</keyword>
<dbReference type="Proteomes" id="UP000480929">
    <property type="component" value="Unassembled WGS sequence"/>
</dbReference>
<dbReference type="Proteomes" id="UP000433575">
    <property type="component" value="Unassembled WGS sequence"/>
</dbReference>
<dbReference type="PANTHER" id="PTHR24220">
    <property type="entry name" value="IMPORT ATP-BINDING PROTEIN"/>
    <property type="match status" value="1"/>
</dbReference>
<dbReference type="Gene3D" id="3.40.50.300">
    <property type="entry name" value="P-loop containing nucleotide triphosphate hydrolases"/>
    <property type="match status" value="1"/>
</dbReference>
<dbReference type="Pfam" id="PF00005">
    <property type="entry name" value="ABC_tran"/>
    <property type="match status" value="1"/>
</dbReference>
<dbReference type="SUPFAM" id="SSF52540">
    <property type="entry name" value="P-loop containing nucleoside triphosphate hydrolases"/>
    <property type="match status" value="1"/>
</dbReference>
<dbReference type="FunFam" id="3.40.50.300:FF:000032">
    <property type="entry name" value="Export ABC transporter ATP-binding protein"/>
    <property type="match status" value="1"/>
</dbReference>
<evidence type="ECO:0000259" key="4">
    <source>
        <dbReference type="PROSITE" id="PS50893"/>
    </source>
</evidence>
<dbReference type="InterPro" id="IPR003439">
    <property type="entry name" value="ABC_transporter-like_ATP-bd"/>
</dbReference>
<dbReference type="OrthoDB" id="9802264at2"/>
<keyword evidence="1" id="KW-0813">Transport</keyword>